<name>A0A9P3GL58_9APHY</name>
<keyword evidence="2" id="KW-1185">Reference proteome</keyword>
<dbReference type="EMBL" id="BPQB01000072">
    <property type="protein sequence ID" value="GJE97507.1"/>
    <property type="molecule type" value="Genomic_DNA"/>
</dbReference>
<proteinExistence type="predicted"/>
<sequence>MVRSLLTTCGDIGTRMSKHGGGCVRAHASCTPSTFNLRCLFTRADVQVLLTFMHSFTRSRSRSAAPTSFQEPSSSALYPKYTASPWIPTSDSAIAALNVFPWIP</sequence>
<organism evidence="1 2">
    <name type="scientific">Phanerochaete sordida</name>
    <dbReference type="NCBI Taxonomy" id="48140"/>
    <lineage>
        <taxon>Eukaryota</taxon>
        <taxon>Fungi</taxon>
        <taxon>Dikarya</taxon>
        <taxon>Basidiomycota</taxon>
        <taxon>Agaricomycotina</taxon>
        <taxon>Agaricomycetes</taxon>
        <taxon>Polyporales</taxon>
        <taxon>Phanerochaetaceae</taxon>
        <taxon>Phanerochaete</taxon>
    </lineage>
</organism>
<protein>
    <submittedName>
        <fullName evidence="1">Uncharacterized protein</fullName>
    </submittedName>
</protein>
<reference evidence="1 2" key="1">
    <citation type="submission" date="2021-08" db="EMBL/GenBank/DDBJ databases">
        <title>Draft Genome Sequence of Phanerochaete sordida strain YK-624.</title>
        <authorList>
            <person name="Mori T."/>
            <person name="Dohra H."/>
            <person name="Suzuki T."/>
            <person name="Kawagishi H."/>
            <person name="Hirai H."/>
        </authorList>
    </citation>
    <scope>NUCLEOTIDE SEQUENCE [LARGE SCALE GENOMIC DNA]</scope>
    <source>
        <strain evidence="1 2">YK-624</strain>
    </source>
</reference>
<accession>A0A9P3GL58</accession>
<evidence type="ECO:0000313" key="2">
    <source>
        <dbReference type="Proteomes" id="UP000703269"/>
    </source>
</evidence>
<dbReference type="Proteomes" id="UP000703269">
    <property type="component" value="Unassembled WGS sequence"/>
</dbReference>
<evidence type="ECO:0000313" key="1">
    <source>
        <dbReference type="EMBL" id="GJE97507.1"/>
    </source>
</evidence>
<gene>
    <name evidence="1" type="ORF">PsYK624_137280</name>
</gene>
<comment type="caution">
    <text evidence="1">The sequence shown here is derived from an EMBL/GenBank/DDBJ whole genome shotgun (WGS) entry which is preliminary data.</text>
</comment>
<dbReference type="AlphaFoldDB" id="A0A9P3GL58"/>